<evidence type="ECO:0000313" key="3">
    <source>
        <dbReference type="Proteomes" id="UP000007842"/>
    </source>
</evidence>
<accession>G8WML4</accession>
<dbReference type="HOGENOM" id="CLU_3189395_0_0_11"/>
<feature type="compositionally biased region" description="Basic and acidic residues" evidence="1">
    <location>
        <begin position="1"/>
        <end position="12"/>
    </location>
</feature>
<sequence>MTGRPRPQERVAHRGQGPNVPGPRGRWAHARIRPVCGGVAVRGDVV</sequence>
<dbReference type="STRING" id="1003195.SCATT_02120"/>
<dbReference type="AlphaFoldDB" id="G8WML4"/>
<keyword evidence="3" id="KW-1185">Reference proteome</keyword>
<evidence type="ECO:0000313" key="2">
    <source>
        <dbReference type="EMBL" id="AEW92583.1"/>
    </source>
</evidence>
<evidence type="ECO:0000256" key="1">
    <source>
        <dbReference type="SAM" id="MobiDB-lite"/>
    </source>
</evidence>
<name>G8WML4_STREN</name>
<feature type="region of interest" description="Disordered" evidence="1">
    <location>
        <begin position="1"/>
        <end position="27"/>
    </location>
</feature>
<dbReference type="Proteomes" id="UP000007842">
    <property type="component" value="Chromosome"/>
</dbReference>
<proteinExistence type="predicted"/>
<reference evidence="3" key="1">
    <citation type="submission" date="2011-12" db="EMBL/GenBank/DDBJ databases">
        <title>Complete genome sequence of Streptomyces cattleya strain DSM 46488.</title>
        <authorList>
            <person name="Ou H.-Y."/>
            <person name="Li P."/>
            <person name="Zhao C."/>
            <person name="O'Hagan D."/>
            <person name="Deng Z."/>
        </authorList>
    </citation>
    <scope>NUCLEOTIDE SEQUENCE [LARGE SCALE GENOMIC DNA]</scope>
    <source>
        <strain evidence="3">ATCC 35852 / DSM 46488 / JCM 4925 / NBRC 14057 / NRRL 8057</strain>
    </source>
</reference>
<protein>
    <submittedName>
        <fullName evidence="2">Uncharacterized protein</fullName>
    </submittedName>
</protein>
<dbReference type="PATRIC" id="fig|1003195.29.peg.207"/>
<dbReference type="KEGG" id="scy:SCATT_02120"/>
<dbReference type="EMBL" id="CP003219">
    <property type="protein sequence ID" value="AEW92583.1"/>
    <property type="molecule type" value="Genomic_DNA"/>
</dbReference>
<gene>
    <name evidence="2" type="ordered locus">SCATT_02120</name>
</gene>
<organism evidence="2 3">
    <name type="scientific">Streptantibioticus cattleyicolor (strain ATCC 35852 / DSM 46488 / JCM 4925 / NBRC 14057 / NRRL 8057)</name>
    <name type="common">Streptomyces cattleya</name>
    <dbReference type="NCBI Taxonomy" id="1003195"/>
    <lineage>
        <taxon>Bacteria</taxon>
        <taxon>Bacillati</taxon>
        <taxon>Actinomycetota</taxon>
        <taxon>Actinomycetes</taxon>
        <taxon>Kitasatosporales</taxon>
        <taxon>Streptomycetaceae</taxon>
        <taxon>Streptantibioticus</taxon>
    </lineage>
</organism>